<dbReference type="Proteomes" id="UP000567179">
    <property type="component" value="Unassembled WGS sequence"/>
</dbReference>
<evidence type="ECO:0000313" key="2">
    <source>
        <dbReference type="Proteomes" id="UP000567179"/>
    </source>
</evidence>
<dbReference type="SUPFAM" id="SSF52047">
    <property type="entry name" value="RNI-like"/>
    <property type="match status" value="1"/>
</dbReference>
<dbReference type="OrthoDB" id="3002812at2759"/>
<protein>
    <recommendedName>
        <fullName evidence="3">F-box domain-containing protein</fullName>
    </recommendedName>
</protein>
<keyword evidence="2" id="KW-1185">Reference proteome</keyword>
<dbReference type="EMBL" id="JAACJJ010000056">
    <property type="protein sequence ID" value="KAF5312394.1"/>
    <property type="molecule type" value="Genomic_DNA"/>
</dbReference>
<dbReference type="AlphaFoldDB" id="A0A8H5AWR0"/>
<reference evidence="1 2" key="1">
    <citation type="journal article" date="2020" name="ISME J.">
        <title>Uncovering the hidden diversity of litter-decomposition mechanisms in mushroom-forming fungi.</title>
        <authorList>
            <person name="Floudas D."/>
            <person name="Bentzer J."/>
            <person name="Ahren D."/>
            <person name="Johansson T."/>
            <person name="Persson P."/>
            <person name="Tunlid A."/>
        </authorList>
    </citation>
    <scope>NUCLEOTIDE SEQUENCE [LARGE SCALE GENOMIC DNA]</scope>
    <source>
        <strain evidence="1 2">CBS 101986</strain>
    </source>
</reference>
<comment type="caution">
    <text evidence="1">The sequence shown here is derived from an EMBL/GenBank/DDBJ whole genome shotgun (WGS) entry which is preliminary data.</text>
</comment>
<gene>
    <name evidence="1" type="ORF">D9619_002329</name>
</gene>
<evidence type="ECO:0008006" key="3">
    <source>
        <dbReference type="Google" id="ProtNLM"/>
    </source>
</evidence>
<organism evidence="1 2">
    <name type="scientific">Psilocybe cf. subviscida</name>
    <dbReference type="NCBI Taxonomy" id="2480587"/>
    <lineage>
        <taxon>Eukaryota</taxon>
        <taxon>Fungi</taxon>
        <taxon>Dikarya</taxon>
        <taxon>Basidiomycota</taxon>
        <taxon>Agaricomycotina</taxon>
        <taxon>Agaricomycetes</taxon>
        <taxon>Agaricomycetidae</taxon>
        <taxon>Agaricales</taxon>
        <taxon>Agaricineae</taxon>
        <taxon>Strophariaceae</taxon>
        <taxon>Psilocybe</taxon>
    </lineage>
</organism>
<proteinExistence type="predicted"/>
<dbReference type="Gene3D" id="3.80.10.10">
    <property type="entry name" value="Ribonuclease Inhibitor"/>
    <property type="match status" value="1"/>
</dbReference>
<name>A0A8H5AWR0_9AGAR</name>
<sequence length="693" mass="78956">MATVLTRGWKSKSDVSSSRFTHLLESNGAPTEEESRLIRDLIRAMAAELEVLLGKKTPGDKEFWFWKKANVGRRTRKLAQNIQRYASILSIIRVIPAEIIQYIFLLSETSPWTLSRICRDWRHYAQSFPLLWACIPTVRIRPKSKKRTAEAVKKCTHMLHYSSNAPLTVALRSFSRDKRVVDDPVLNLLVSHAHRWRRAKIMLPVVAVANLPRTINGHLPSLQTLWLSFVYTHDDLSIMDIDTFADTPHLKSLHIEGDFSGNIKVKAPELTHLTCHWPPPFGLSTLSQFVKLESLHISSLPSLFVESVPLPSSIMVFPQLQQLTADLSQDNNFSLLQSIAIPSIAELLLKLPSANPIPHVITMLIRSGQQVCPTIRHFQLRTKAVPEAGQTTSLLRLMPELQTFEISMPHFDDINEFAKIDDPVHMLVSQLETCSLFFEGGRESARPNGELCSAIKAFVLNRCETPRNVSVDGLHSMKVFELGGQSCDLVTPFDGSFRDMRYLPIFTQANFENWTPTHRLQELVSLHERLIEQIPNLYNGVFFFESLANGWIARTNNILDEAEALEGLDPFDLLISNLHIAIEKLTTTTQSFREYVGKRFSFPQPNRILSKWKALIALHLDKTHWVYTDLGYESFMLYVRNDHETRNSEHMKDAVFGCDDSSVFGTKYSSLPRDTLSFRHYTSPARTQELVSI</sequence>
<dbReference type="InterPro" id="IPR032675">
    <property type="entry name" value="LRR_dom_sf"/>
</dbReference>
<evidence type="ECO:0000313" key="1">
    <source>
        <dbReference type="EMBL" id="KAF5312394.1"/>
    </source>
</evidence>
<accession>A0A8H5AWR0</accession>